<protein>
    <recommendedName>
        <fullName evidence="4 12">Ribosomal RNA small subunit methyltransferase E</fullName>
        <ecNumber evidence="3 12">2.1.1.193</ecNumber>
    </recommendedName>
</protein>
<evidence type="ECO:0000256" key="4">
    <source>
        <dbReference type="ARBA" id="ARBA00013673"/>
    </source>
</evidence>
<dbReference type="InterPro" id="IPR029028">
    <property type="entry name" value="Alpha/beta_knot_MTases"/>
</dbReference>
<dbReference type="InterPro" id="IPR046887">
    <property type="entry name" value="RsmE_PUA-like"/>
</dbReference>
<evidence type="ECO:0000259" key="14">
    <source>
        <dbReference type="Pfam" id="PF20260"/>
    </source>
</evidence>
<keyword evidence="9 12" id="KW-0949">S-adenosyl-L-methionine</keyword>
<dbReference type="PANTHER" id="PTHR30027">
    <property type="entry name" value="RIBOSOMAL RNA SMALL SUBUNIT METHYLTRANSFERASE E"/>
    <property type="match status" value="1"/>
</dbReference>
<evidence type="ECO:0000256" key="12">
    <source>
        <dbReference type="PIRNR" id="PIRNR015601"/>
    </source>
</evidence>
<evidence type="ECO:0000256" key="11">
    <source>
        <dbReference type="ARBA" id="ARBA00047944"/>
    </source>
</evidence>
<keyword evidence="16" id="KW-1185">Reference proteome</keyword>
<name>A0A140L5N9_9FIRM</name>
<dbReference type="Pfam" id="PF04452">
    <property type="entry name" value="Methyltrans_RNA"/>
    <property type="match status" value="1"/>
</dbReference>
<dbReference type="CDD" id="cd18084">
    <property type="entry name" value="RsmE-like"/>
    <property type="match status" value="1"/>
</dbReference>
<dbReference type="NCBIfam" id="NF008692">
    <property type="entry name" value="PRK11713.1-5"/>
    <property type="match status" value="1"/>
</dbReference>
<dbReference type="InterPro" id="IPR046886">
    <property type="entry name" value="RsmE_MTase_dom"/>
</dbReference>
<dbReference type="SUPFAM" id="SSF75217">
    <property type="entry name" value="alpha/beta knot"/>
    <property type="match status" value="1"/>
</dbReference>
<dbReference type="GO" id="GO:0005737">
    <property type="term" value="C:cytoplasm"/>
    <property type="evidence" value="ECO:0007669"/>
    <property type="project" value="UniProtKB-SubCell"/>
</dbReference>
<dbReference type="EMBL" id="LOEE01000030">
    <property type="protein sequence ID" value="KXG75864.1"/>
    <property type="molecule type" value="Genomic_DNA"/>
</dbReference>
<evidence type="ECO:0000256" key="1">
    <source>
        <dbReference type="ARBA" id="ARBA00004496"/>
    </source>
</evidence>
<keyword evidence="8 12" id="KW-0808">Transferase</keyword>
<feature type="domain" description="Ribosomal RNA small subunit methyltransferase E PUA-like" evidence="14">
    <location>
        <begin position="20"/>
        <end position="68"/>
    </location>
</feature>
<sequence length="252" mass="28312">MNRFFVDKQNIVEDRHQIFIDDQDDIKHIEKVLRLKKGDCIEICDGQNMEYIAQIIVLTKKRIELKILEKGTAKTEPPIQVTLFQGIPKAGKMDVIIQKCTELGIRNIVPMMTERTVVQLKDQKAEEKKVERWQKIADEAAKQCKRGVIPQIGLPKAFEEAVGDAREFDLSVIPYEKEGAFGLKHVTETKQSLKKIAIFIGPEGGFEEQEIVRASKAGIIPVTLGPRILRTETAGFVALSILMYALGDLGGI</sequence>
<dbReference type="Pfam" id="PF20260">
    <property type="entry name" value="PUA_4"/>
    <property type="match status" value="1"/>
</dbReference>
<evidence type="ECO:0000256" key="8">
    <source>
        <dbReference type="ARBA" id="ARBA00022679"/>
    </source>
</evidence>
<comment type="similarity">
    <text evidence="2 12">Belongs to the RNA methyltransferase RsmE family.</text>
</comment>
<evidence type="ECO:0000256" key="7">
    <source>
        <dbReference type="ARBA" id="ARBA00022603"/>
    </source>
</evidence>
<dbReference type="SUPFAM" id="SSF88697">
    <property type="entry name" value="PUA domain-like"/>
    <property type="match status" value="1"/>
</dbReference>
<evidence type="ECO:0000256" key="3">
    <source>
        <dbReference type="ARBA" id="ARBA00012328"/>
    </source>
</evidence>
<dbReference type="PIRSF" id="PIRSF015601">
    <property type="entry name" value="MTase_slr0722"/>
    <property type="match status" value="1"/>
</dbReference>
<accession>A0A140L5N9</accession>
<evidence type="ECO:0000256" key="10">
    <source>
        <dbReference type="ARBA" id="ARBA00025699"/>
    </source>
</evidence>
<dbReference type="OrthoDB" id="9815641at2"/>
<dbReference type="Proteomes" id="UP000070456">
    <property type="component" value="Unassembled WGS sequence"/>
</dbReference>
<dbReference type="PANTHER" id="PTHR30027:SF3">
    <property type="entry name" value="16S RRNA (URACIL(1498)-N(3))-METHYLTRANSFERASE"/>
    <property type="match status" value="1"/>
</dbReference>
<comment type="caution">
    <text evidence="15">The sequence shown here is derived from an EMBL/GenBank/DDBJ whole genome shotgun (WGS) entry which is preliminary data.</text>
</comment>
<dbReference type="InterPro" id="IPR006700">
    <property type="entry name" value="RsmE"/>
</dbReference>
<evidence type="ECO:0000256" key="2">
    <source>
        <dbReference type="ARBA" id="ARBA00005528"/>
    </source>
</evidence>
<evidence type="ECO:0000256" key="6">
    <source>
        <dbReference type="ARBA" id="ARBA00022552"/>
    </source>
</evidence>
<organism evidence="15 16">
    <name type="scientific">Thermotalea metallivorans</name>
    <dbReference type="NCBI Taxonomy" id="520762"/>
    <lineage>
        <taxon>Bacteria</taxon>
        <taxon>Bacillati</taxon>
        <taxon>Bacillota</taxon>
        <taxon>Clostridia</taxon>
        <taxon>Peptostreptococcales</taxon>
        <taxon>Thermotaleaceae</taxon>
        <taxon>Thermotalea</taxon>
    </lineage>
</organism>
<evidence type="ECO:0000259" key="13">
    <source>
        <dbReference type="Pfam" id="PF04452"/>
    </source>
</evidence>
<dbReference type="GO" id="GO:0070475">
    <property type="term" value="P:rRNA base methylation"/>
    <property type="evidence" value="ECO:0007669"/>
    <property type="project" value="TreeGrafter"/>
</dbReference>
<comment type="catalytic activity">
    <reaction evidence="11 12">
        <text>uridine(1498) in 16S rRNA + S-adenosyl-L-methionine = N(3)-methyluridine(1498) in 16S rRNA + S-adenosyl-L-homocysteine + H(+)</text>
        <dbReference type="Rhea" id="RHEA:42920"/>
        <dbReference type="Rhea" id="RHEA-COMP:10283"/>
        <dbReference type="Rhea" id="RHEA-COMP:10284"/>
        <dbReference type="ChEBI" id="CHEBI:15378"/>
        <dbReference type="ChEBI" id="CHEBI:57856"/>
        <dbReference type="ChEBI" id="CHEBI:59789"/>
        <dbReference type="ChEBI" id="CHEBI:65315"/>
        <dbReference type="ChEBI" id="CHEBI:74502"/>
        <dbReference type="EC" id="2.1.1.193"/>
    </reaction>
</comment>
<keyword evidence="7 12" id="KW-0489">Methyltransferase</keyword>
<dbReference type="Gene3D" id="3.40.1280.10">
    <property type="match status" value="1"/>
</dbReference>
<evidence type="ECO:0000256" key="9">
    <source>
        <dbReference type="ARBA" id="ARBA00022691"/>
    </source>
</evidence>
<dbReference type="NCBIfam" id="TIGR00046">
    <property type="entry name" value="RsmE family RNA methyltransferase"/>
    <property type="match status" value="1"/>
</dbReference>
<feature type="domain" description="Ribosomal RNA small subunit methyltransferase E methyltransferase" evidence="13">
    <location>
        <begin position="76"/>
        <end position="243"/>
    </location>
</feature>
<dbReference type="STRING" id="520762.AN619_13270"/>
<comment type="subcellular location">
    <subcellularLocation>
        <location evidence="1 12">Cytoplasm</location>
    </subcellularLocation>
</comment>
<keyword evidence="6 12" id="KW-0698">rRNA processing</keyword>
<dbReference type="PATRIC" id="fig|520762.4.peg.1476"/>
<dbReference type="GO" id="GO:0070042">
    <property type="term" value="F:rRNA (uridine-N3-)-methyltransferase activity"/>
    <property type="evidence" value="ECO:0007669"/>
    <property type="project" value="TreeGrafter"/>
</dbReference>
<proteinExistence type="inferred from homology"/>
<reference evidence="15 16" key="1">
    <citation type="submission" date="2015-12" db="EMBL/GenBank/DDBJ databases">
        <title>Draft genome sequence of the thermoanaerobe Thermotalea metallivorans, an isolate from the runoff channel of the Great Artesian Basin, Australia.</title>
        <authorList>
            <person name="Patel B.K."/>
        </authorList>
    </citation>
    <scope>NUCLEOTIDE SEQUENCE [LARGE SCALE GENOMIC DNA]</scope>
    <source>
        <strain evidence="15 16">B2-1</strain>
    </source>
</reference>
<comment type="function">
    <text evidence="10 12">Specifically methylates the N3 position of the uracil ring of uridine 1498 (m3U1498) in 16S rRNA. Acts on the fully assembled 30S ribosomal subunit.</text>
</comment>
<dbReference type="InterPro" id="IPR015947">
    <property type="entry name" value="PUA-like_sf"/>
</dbReference>
<keyword evidence="5 12" id="KW-0963">Cytoplasm</keyword>
<dbReference type="RefSeq" id="WP_068555933.1">
    <property type="nucleotide sequence ID" value="NZ_LOEE01000030.1"/>
</dbReference>
<evidence type="ECO:0000313" key="16">
    <source>
        <dbReference type="Proteomes" id="UP000070456"/>
    </source>
</evidence>
<evidence type="ECO:0000256" key="5">
    <source>
        <dbReference type="ARBA" id="ARBA00022490"/>
    </source>
</evidence>
<dbReference type="AlphaFoldDB" id="A0A140L5N9"/>
<gene>
    <name evidence="15" type="primary">rsmE</name>
    <name evidence="15" type="ORF">AN619_13270</name>
</gene>
<evidence type="ECO:0000313" key="15">
    <source>
        <dbReference type="EMBL" id="KXG75864.1"/>
    </source>
</evidence>
<dbReference type="EC" id="2.1.1.193" evidence="3 12"/>
<dbReference type="InterPro" id="IPR029026">
    <property type="entry name" value="tRNA_m1G_MTases_N"/>
</dbReference>